<name>A0A0F9ASZ0_9ZZZZ</name>
<gene>
    <name evidence="2" type="ORF">LCGC14_2874980</name>
</gene>
<evidence type="ECO:0000313" key="2">
    <source>
        <dbReference type="EMBL" id="KKK75311.1"/>
    </source>
</evidence>
<dbReference type="EMBL" id="LAZR01055928">
    <property type="protein sequence ID" value="KKK75311.1"/>
    <property type="molecule type" value="Genomic_DNA"/>
</dbReference>
<dbReference type="Gene3D" id="2.120.10.30">
    <property type="entry name" value="TolB, C-terminal domain"/>
    <property type="match status" value="1"/>
</dbReference>
<dbReference type="Pfam" id="PF01436">
    <property type="entry name" value="NHL"/>
    <property type="match status" value="1"/>
</dbReference>
<dbReference type="InterPro" id="IPR011042">
    <property type="entry name" value="6-blade_b-propeller_TolB-like"/>
</dbReference>
<reference evidence="2" key="1">
    <citation type="journal article" date="2015" name="Nature">
        <title>Complex archaea that bridge the gap between prokaryotes and eukaryotes.</title>
        <authorList>
            <person name="Spang A."/>
            <person name="Saw J.H."/>
            <person name="Jorgensen S.L."/>
            <person name="Zaremba-Niedzwiedzka K."/>
            <person name="Martijn J."/>
            <person name="Lind A.E."/>
            <person name="van Eijk R."/>
            <person name="Schleper C."/>
            <person name="Guy L."/>
            <person name="Ettema T.J."/>
        </authorList>
    </citation>
    <scope>NUCLEOTIDE SEQUENCE</scope>
</reference>
<proteinExistence type="predicted"/>
<keyword evidence="1" id="KW-0677">Repeat</keyword>
<sequence>FYPKEDVPQQPAVTPDGNLHLLVTRAAYLKGPGKSLASIAADGGIAYSDYSGGRLPSATSPGQVYLTSTSDGKALLATGLERIGSSQRHPNRPVVWRIELPDRSEPTVLFGHPTRQGKDSRRLKNPHGLAVDGKGHLLVADKGNDRVVILRERDGRFVGSFDVPGPEWIGVHRKTGEVYVRSGREIIKFSGWNRPKEVARLKLPETDQKYRSRVRWYFALDAQASPAVLWMGRDRTSPALFRTVDNPKGFTTPARAGYYNAGTYWNLTASLDRREIACKVGNYTLRILDEQTGKARALRLTGSAGQTYRIGPNGQIYGMDHATYGIRRWDRNGKPMPFQATAKHSGLRGRLPSVPSGTTSWERDFGVDRQGNVYVKRRGKYYHGRMRIDVY</sequence>
<feature type="non-terminal residue" evidence="2">
    <location>
        <position position="391"/>
    </location>
</feature>
<comment type="caution">
    <text evidence="2">The sequence shown here is derived from an EMBL/GenBank/DDBJ whole genome shotgun (WGS) entry which is preliminary data.</text>
</comment>
<protein>
    <recommendedName>
        <fullName evidence="3">SMP-30/Gluconolactonase/LRE-like region domain-containing protein</fullName>
    </recommendedName>
</protein>
<evidence type="ECO:0008006" key="3">
    <source>
        <dbReference type="Google" id="ProtNLM"/>
    </source>
</evidence>
<accession>A0A0F9ASZ0</accession>
<evidence type="ECO:0000256" key="1">
    <source>
        <dbReference type="ARBA" id="ARBA00022737"/>
    </source>
</evidence>
<dbReference type="PROSITE" id="PS51125">
    <property type="entry name" value="NHL"/>
    <property type="match status" value="1"/>
</dbReference>
<dbReference type="InterPro" id="IPR001258">
    <property type="entry name" value="NHL_repeat"/>
</dbReference>
<feature type="non-terminal residue" evidence="2">
    <location>
        <position position="1"/>
    </location>
</feature>
<dbReference type="AlphaFoldDB" id="A0A0F9ASZ0"/>
<dbReference type="SUPFAM" id="SSF75011">
    <property type="entry name" value="3-carboxy-cis,cis-mucoante lactonizing enzyme"/>
    <property type="match status" value="1"/>
</dbReference>
<organism evidence="2">
    <name type="scientific">marine sediment metagenome</name>
    <dbReference type="NCBI Taxonomy" id="412755"/>
    <lineage>
        <taxon>unclassified sequences</taxon>
        <taxon>metagenomes</taxon>
        <taxon>ecological metagenomes</taxon>
    </lineage>
</organism>